<keyword evidence="2" id="KW-0547">Nucleotide-binding</keyword>
<evidence type="ECO:0000313" key="2">
    <source>
        <dbReference type="EMBL" id="HIQ78121.1"/>
    </source>
</evidence>
<dbReference type="Gene3D" id="3.40.50.300">
    <property type="entry name" value="P-loop containing nucleotide triphosphate hydrolases"/>
    <property type="match status" value="1"/>
</dbReference>
<dbReference type="Proteomes" id="UP000824262">
    <property type="component" value="Unassembled WGS sequence"/>
</dbReference>
<dbReference type="GO" id="GO:0005524">
    <property type="term" value="F:ATP binding"/>
    <property type="evidence" value="ECO:0007669"/>
    <property type="project" value="UniProtKB-KW"/>
</dbReference>
<gene>
    <name evidence="2" type="ORF">IAB77_02550</name>
</gene>
<organism evidence="2 3">
    <name type="scientific">Candidatus Scatomorpha intestinavium</name>
    <dbReference type="NCBI Taxonomy" id="2840922"/>
    <lineage>
        <taxon>Bacteria</taxon>
        <taxon>Bacillati</taxon>
        <taxon>Bacillota</taxon>
        <taxon>Clostridia</taxon>
        <taxon>Eubacteriales</taxon>
        <taxon>Candidatus Scatomorpha</taxon>
    </lineage>
</organism>
<sequence>MLTINDLSITCRRDLRTIVSHLSLNLGPGERCAVVGEEGNGKSTLLKLLYDPGLVE</sequence>
<evidence type="ECO:0000313" key="3">
    <source>
        <dbReference type="Proteomes" id="UP000824262"/>
    </source>
</evidence>
<proteinExistence type="predicted"/>
<feature type="domain" description="ABC transporter" evidence="1">
    <location>
        <begin position="20"/>
        <end position="50"/>
    </location>
</feature>
<dbReference type="Pfam" id="PF00005">
    <property type="entry name" value="ABC_tran"/>
    <property type="match status" value="1"/>
</dbReference>
<dbReference type="EMBL" id="DVGA01000032">
    <property type="protein sequence ID" value="HIQ78121.1"/>
    <property type="molecule type" value="Genomic_DNA"/>
</dbReference>
<dbReference type="SUPFAM" id="SSF52540">
    <property type="entry name" value="P-loop containing nucleoside triphosphate hydrolases"/>
    <property type="match status" value="1"/>
</dbReference>
<keyword evidence="2" id="KW-0067">ATP-binding</keyword>
<protein>
    <submittedName>
        <fullName evidence="2">ATP-binding cassette domain-containing protein</fullName>
    </submittedName>
</protein>
<reference evidence="2" key="1">
    <citation type="submission" date="2020-10" db="EMBL/GenBank/DDBJ databases">
        <authorList>
            <person name="Gilroy R."/>
        </authorList>
    </citation>
    <scope>NUCLEOTIDE SEQUENCE</scope>
    <source>
        <strain evidence="2">ChiBcolR7-354</strain>
    </source>
</reference>
<dbReference type="InterPro" id="IPR027417">
    <property type="entry name" value="P-loop_NTPase"/>
</dbReference>
<name>A0A9D0ZEW7_9FIRM</name>
<accession>A0A9D0ZEW7</accession>
<feature type="non-terminal residue" evidence="2">
    <location>
        <position position="56"/>
    </location>
</feature>
<evidence type="ECO:0000259" key="1">
    <source>
        <dbReference type="Pfam" id="PF00005"/>
    </source>
</evidence>
<dbReference type="InterPro" id="IPR003439">
    <property type="entry name" value="ABC_transporter-like_ATP-bd"/>
</dbReference>
<dbReference type="GO" id="GO:0016887">
    <property type="term" value="F:ATP hydrolysis activity"/>
    <property type="evidence" value="ECO:0007669"/>
    <property type="project" value="InterPro"/>
</dbReference>
<reference evidence="2" key="2">
    <citation type="journal article" date="2021" name="PeerJ">
        <title>Extensive microbial diversity within the chicken gut microbiome revealed by metagenomics and culture.</title>
        <authorList>
            <person name="Gilroy R."/>
            <person name="Ravi A."/>
            <person name="Getino M."/>
            <person name="Pursley I."/>
            <person name="Horton D.L."/>
            <person name="Alikhan N.F."/>
            <person name="Baker D."/>
            <person name="Gharbi K."/>
            <person name="Hall N."/>
            <person name="Watson M."/>
            <person name="Adriaenssens E.M."/>
            <person name="Foster-Nyarko E."/>
            <person name="Jarju S."/>
            <person name="Secka A."/>
            <person name="Antonio M."/>
            <person name="Oren A."/>
            <person name="Chaudhuri R.R."/>
            <person name="La Ragione R."/>
            <person name="Hildebrand F."/>
            <person name="Pallen M.J."/>
        </authorList>
    </citation>
    <scope>NUCLEOTIDE SEQUENCE</scope>
    <source>
        <strain evidence="2">ChiBcolR7-354</strain>
    </source>
</reference>
<dbReference type="AlphaFoldDB" id="A0A9D0ZEW7"/>
<comment type="caution">
    <text evidence="2">The sequence shown here is derived from an EMBL/GenBank/DDBJ whole genome shotgun (WGS) entry which is preliminary data.</text>
</comment>